<dbReference type="PANTHER" id="PTHR43266:SF2">
    <property type="entry name" value="MAJOR FACILITATOR SUPERFAMILY (MFS) PROFILE DOMAIN-CONTAINING PROTEIN"/>
    <property type="match status" value="1"/>
</dbReference>
<dbReference type="PANTHER" id="PTHR43266">
    <property type="entry name" value="MACROLIDE-EFFLUX PROTEIN"/>
    <property type="match status" value="1"/>
</dbReference>
<keyword evidence="3" id="KW-1003">Cell membrane</keyword>
<reference evidence="8 9" key="1">
    <citation type="journal article" date="2021" name="Microorganisms">
        <title>Dual Inhibition of Salmonella enterica and Clostridium perfringens by New Probiotic Candidates Isolated from Chicken Intestinal Mucosa.</title>
        <authorList>
            <person name="Lone A."/>
            <person name="Mottawea W."/>
            <person name="Ait Chait Y."/>
            <person name="Hammami R."/>
        </authorList>
    </citation>
    <scope>NUCLEOTIDE SEQUENCE [LARGE SCALE GENOMIC DNA]</scope>
    <source>
        <strain evidence="8 9">A12</strain>
    </source>
</reference>
<feature type="transmembrane region" description="Helical" evidence="7">
    <location>
        <begin position="141"/>
        <end position="163"/>
    </location>
</feature>
<gene>
    <name evidence="8" type="ORF">JEM47_01815</name>
</gene>
<feature type="transmembrane region" description="Helical" evidence="7">
    <location>
        <begin position="169"/>
        <end position="191"/>
    </location>
</feature>
<evidence type="ECO:0000313" key="8">
    <source>
        <dbReference type="EMBL" id="MBL1071275.1"/>
    </source>
</evidence>
<evidence type="ECO:0000256" key="7">
    <source>
        <dbReference type="SAM" id="Phobius"/>
    </source>
</evidence>
<dbReference type="EMBL" id="JAEHNR010000013">
    <property type="protein sequence ID" value="MBL1071275.1"/>
    <property type="molecule type" value="Genomic_DNA"/>
</dbReference>
<evidence type="ECO:0000256" key="3">
    <source>
        <dbReference type="ARBA" id="ARBA00022475"/>
    </source>
</evidence>
<comment type="subcellular location">
    <subcellularLocation>
        <location evidence="1">Cell membrane</location>
        <topology evidence="1">Multi-pass membrane protein</topology>
    </subcellularLocation>
</comment>
<keyword evidence="9" id="KW-1185">Reference proteome</keyword>
<accession>A0ABS1LTA4</accession>
<keyword evidence="2" id="KW-0813">Transport</keyword>
<protein>
    <recommendedName>
        <fullName evidence="10">MFS transporter</fullName>
    </recommendedName>
</protein>
<organism evidence="8 9">
    <name type="scientific">Lactobacillus kitasatonis</name>
    <dbReference type="NCBI Taxonomy" id="237446"/>
    <lineage>
        <taxon>Bacteria</taxon>
        <taxon>Bacillati</taxon>
        <taxon>Bacillota</taxon>
        <taxon>Bacilli</taxon>
        <taxon>Lactobacillales</taxon>
        <taxon>Lactobacillaceae</taxon>
        <taxon>Lactobacillus</taxon>
    </lineage>
</organism>
<evidence type="ECO:0000256" key="6">
    <source>
        <dbReference type="ARBA" id="ARBA00023136"/>
    </source>
</evidence>
<evidence type="ECO:0000256" key="2">
    <source>
        <dbReference type="ARBA" id="ARBA00022448"/>
    </source>
</evidence>
<feature type="transmembrane region" description="Helical" evidence="7">
    <location>
        <begin position="75"/>
        <end position="94"/>
    </location>
</feature>
<dbReference type="Gene3D" id="1.20.1250.20">
    <property type="entry name" value="MFS general substrate transporter like domains"/>
    <property type="match status" value="1"/>
</dbReference>
<dbReference type="RefSeq" id="WP_202017515.1">
    <property type="nucleotide sequence ID" value="NZ_JAEHNR010000013.1"/>
</dbReference>
<name>A0ABS1LTA4_9LACO</name>
<feature type="transmembrane region" description="Helical" evidence="7">
    <location>
        <begin position="43"/>
        <end position="63"/>
    </location>
</feature>
<evidence type="ECO:0000313" key="9">
    <source>
        <dbReference type="Proteomes" id="UP000640912"/>
    </source>
</evidence>
<feature type="transmembrane region" description="Helical" evidence="7">
    <location>
        <begin position="100"/>
        <end position="120"/>
    </location>
</feature>
<keyword evidence="5 7" id="KW-1133">Transmembrane helix</keyword>
<dbReference type="Proteomes" id="UP000640912">
    <property type="component" value="Unassembled WGS sequence"/>
</dbReference>
<comment type="caution">
    <text evidence="8">The sequence shown here is derived from an EMBL/GenBank/DDBJ whole genome shotgun (WGS) entry which is preliminary data.</text>
</comment>
<evidence type="ECO:0008006" key="10">
    <source>
        <dbReference type="Google" id="ProtNLM"/>
    </source>
</evidence>
<keyword evidence="4 7" id="KW-0812">Transmembrane</keyword>
<proteinExistence type="predicted"/>
<sequence>MKNVKNNQKLYELFTADALSEIGDVFYYVALITYASQLTNSSLAISLVTTFEFIPPVFSIIIGPIADKLCNKTKVSMIVNILQCTLYLINGLIFLKFQEWTLFGLCLTINFISDTMGIITQEMEPIILKKLSPQISYEKKYGWLSAVAQSFSIGGKFLGGVLLTVMNNHYIFMSFINAATFGCAAVAMALIGNVITKKETQNDEDEKKVP</sequence>
<keyword evidence="6 7" id="KW-0472">Membrane</keyword>
<dbReference type="SUPFAM" id="SSF103473">
    <property type="entry name" value="MFS general substrate transporter"/>
    <property type="match status" value="1"/>
</dbReference>
<dbReference type="InterPro" id="IPR036259">
    <property type="entry name" value="MFS_trans_sf"/>
</dbReference>
<evidence type="ECO:0000256" key="5">
    <source>
        <dbReference type="ARBA" id="ARBA00022989"/>
    </source>
</evidence>
<evidence type="ECO:0000256" key="4">
    <source>
        <dbReference type="ARBA" id="ARBA00022692"/>
    </source>
</evidence>
<evidence type="ECO:0000256" key="1">
    <source>
        <dbReference type="ARBA" id="ARBA00004651"/>
    </source>
</evidence>